<dbReference type="InterPro" id="IPR050267">
    <property type="entry name" value="Anti-sigma-factor_SerPK"/>
</dbReference>
<sequence>MTGPTIRRHRVTVHTFSQRFYAIPLGARLARRHARLRLDRWGIPFGSESSDAAALIVAELAANAVAHTGATPGAEFALRLMLQPGALRIEVTDAAGSVRPPEPGDLGAPDDEAENGRGLILVAALADRWSVLDAPAGGKTVRVELDLPVDTGVNPGPLL</sequence>
<gene>
    <name evidence="3" type="ORF">AB852_07860</name>
</gene>
<dbReference type="RefSeq" id="WP_073784908.1">
    <property type="nucleotide sequence ID" value="NZ_CP108638.1"/>
</dbReference>
<feature type="domain" description="Histidine kinase/HSP90-like ATPase" evidence="2">
    <location>
        <begin position="34"/>
        <end position="143"/>
    </location>
</feature>
<dbReference type="CDD" id="cd16936">
    <property type="entry name" value="HATPase_RsbW-like"/>
    <property type="match status" value="1"/>
</dbReference>
<dbReference type="InterPro" id="IPR036890">
    <property type="entry name" value="HATPase_C_sf"/>
</dbReference>
<protein>
    <recommendedName>
        <fullName evidence="2">Histidine kinase/HSP90-like ATPase domain-containing protein</fullName>
    </recommendedName>
</protein>
<evidence type="ECO:0000259" key="2">
    <source>
        <dbReference type="Pfam" id="PF13581"/>
    </source>
</evidence>
<accession>A0A1Q4VF81</accession>
<evidence type="ECO:0000313" key="4">
    <source>
        <dbReference type="Proteomes" id="UP000186455"/>
    </source>
</evidence>
<dbReference type="Proteomes" id="UP000186455">
    <property type="component" value="Unassembled WGS sequence"/>
</dbReference>
<dbReference type="Gene3D" id="3.30.565.10">
    <property type="entry name" value="Histidine kinase-like ATPase, C-terminal domain"/>
    <property type="match status" value="1"/>
</dbReference>
<name>A0A1Q4VF81_9ACTN</name>
<reference evidence="3 4" key="1">
    <citation type="submission" date="2015-06" db="EMBL/GenBank/DDBJ databases">
        <title>Cloning and characterization of the uncialamcin biosynthetic gene cluster.</title>
        <authorList>
            <person name="Yan X."/>
            <person name="Huang T."/>
            <person name="Ge H."/>
            <person name="Shen B."/>
        </authorList>
    </citation>
    <scope>NUCLEOTIDE SEQUENCE [LARGE SCALE GENOMIC DNA]</scope>
    <source>
        <strain evidence="3 4">DCA2648</strain>
    </source>
</reference>
<proteinExistence type="predicted"/>
<dbReference type="AlphaFoldDB" id="A0A1Q4VF81"/>
<keyword evidence="4" id="KW-1185">Reference proteome</keyword>
<evidence type="ECO:0000256" key="1">
    <source>
        <dbReference type="ARBA" id="ARBA00022527"/>
    </source>
</evidence>
<dbReference type="EMBL" id="LFBV01000001">
    <property type="protein sequence ID" value="OKH96474.1"/>
    <property type="molecule type" value="Genomic_DNA"/>
</dbReference>
<keyword evidence="1" id="KW-0418">Kinase</keyword>
<dbReference type="PANTHER" id="PTHR35526">
    <property type="entry name" value="ANTI-SIGMA-F FACTOR RSBW-RELATED"/>
    <property type="match status" value="1"/>
</dbReference>
<dbReference type="PANTHER" id="PTHR35526:SF3">
    <property type="entry name" value="ANTI-SIGMA-F FACTOR RSBW"/>
    <property type="match status" value="1"/>
</dbReference>
<keyword evidence="1" id="KW-0723">Serine/threonine-protein kinase</keyword>
<organism evidence="3 4">
    <name type="scientific">Streptomyces uncialis</name>
    <dbReference type="NCBI Taxonomy" id="1048205"/>
    <lineage>
        <taxon>Bacteria</taxon>
        <taxon>Bacillati</taxon>
        <taxon>Actinomycetota</taxon>
        <taxon>Actinomycetes</taxon>
        <taxon>Kitasatosporales</taxon>
        <taxon>Streptomycetaceae</taxon>
        <taxon>Streptomyces</taxon>
    </lineage>
</organism>
<comment type="caution">
    <text evidence="3">The sequence shown here is derived from an EMBL/GenBank/DDBJ whole genome shotgun (WGS) entry which is preliminary data.</text>
</comment>
<dbReference type="InterPro" id="IPR003594">
    <property type="entry name" value="HATPase_dom"/>
</dbReference>
<dbReference type="STRING" id="1048205.AB852_07860"/>
<dbReference type="SUPFAM" id="SSF55874">
    <property type="entry name" value="ATPase domain of HSP90 chaperone/DNA topoisomerase II/histidine kinase"/>
    <property type="match status" value="1"/>
</dbReference>
<evidence type="ECO:0000313" key="3">
    <source>
        <dbReference type="EMBL" id="OKH96474.1"/>
    </source>
</evidence>
<keyword evidence="1" id="KW-0808">Transferase</keyword>
<dbReference type="GeneID" id="96792278"/>
<dbReference type="GO" id="GO:0004674">
    <property type="term" value="F:protein serine/threonine kinase activity"/>
    <property type="evidence" value="ECO:0007669"/>
    <property type="project" value="UniProtKB-KW"/>
</dbReference>
<dbReference type="Pfam" id="PF13581">
    <property type="entry name" value="HATPase_c_2"/>
    <property type="match status" value="1"/>
</dbReference>